<feature type="region of interest" description="Disordered" evidence="1">
    <location>
        <begin position="148"/>
        <end position="189"/>
    </location>
</feature>
<dbReference type="Pfam" id="PF13229">
    <property type="entry name" value="Beta_helix"/>
    <property type="match status" value="1"/>
</dbReference>
<proteinExistence type="predicted"/>
<sequence>MALSNQDGTADDGSQTKHTRAQAERTGDRRGRTGGFGRRSFLGVAASAAAVPLLGGAAQAAPDARRVEIVSTGPEPTSYEFTVTGKIDLVKGTTERNDAVTENDDGSWTAAGQVVDGGRDAYTVAGEITDFSPEKGAFELRVDGSAVDPAAVGGESSGSSDSATEGGETAGTADLESPELLGGGDGYPNAVAESEADVVAATLDELEQALNGASSGDVVYVAGDATIDATPATGTERLTIPSGVTLASDRGIDGASGGEIKTDVIDWETLLWAESDARVTGVRITGPLSEYIEYSKPVSSGLTVKGSGVEIDNVEASGFSHSAIKLNASAHVHHSYVHTNSMDGLGYGIMCYGGQDTLVEYNRFDFNRHSVANEGTAGYEVRYNRFEGKAIAYQVGTHRPGATTLKIHHNTFIPTKHINDGVDPSCHVTIRGVPDDVADIHHNWFHNPKKPLDSPDMWTNEAIVQAHVDEWSNVEYSDNHYGPDEPSADIGCPR</sequence>
<dbReference type="InterPro" id="IPR012334">
    <property type="entry name" value="Pectin_lyas_fold"/>
</dbReference>
<evidence type="ECO:0000313" key="4">
    <source>
        <dbReference type="Proteomes" id="UP001596432"/>
    </source>
</evidence>
<keyword evidence="4" id="KW-1185">Reference proteome</keyword>
<reference evidence="3 4" key="1">
    <citation type="journal article" date="2019" name="Int. J. Syst. Evol. Microbiol.">
        <title>The Global Catalogue of Microorganisms (GCM) 10K type strain sequencing project: providing services to taxonomists for standard genome sequencing and annotation.</title>
        <authorList>
            <consortium name="The Broad Institute Genomics Platform"/>
            <consortium name="The Broad Institute Genome Sequencing Center for Infectious Disease"/>
            <person name="Wu L."/>
            <person name="Ma J."/>
        </authorList>
    </citation>
    <scope>NUCLEOTIDE SEQUENCE [LARGE SCALE GENOMIC DNA]</scope>
    <source>
        <strain evidence="3 4">XZYJT29</strain>
    </source>
</reference>
<accession>A0ABD5XTF9</accession>
<evidence type="ECO:0000259" key="2">
    <source>
        <dbReference type="Pfam" id="PF13229"/>
    </source>
</evidence>
<evidence type="ECO:0000256" key="1">
    <source>
        <dbReference type="SAM" id="MobiDB-lite"/>
    </source>
</evidence>
<dbReference type="GeneID" id="78818672"/>
<organism evidence="3 4">
    <name type="scientific">Halosimplex aquaticum</name>
    <dbReference type="NCBI Taxonomy" id="3026162"/>
    <lineage>
        <taxon>Archaea</taxon>
        <taxon>Methanobacteriati</taxon>
        <taxon>Methanobacteriota</taxon>
        <taxon>Stenosarchaea group</taxon>
        <taxon>Halobacteria</taxon>
        <taxon>Halobacteriales</taxon>
        <taxon>Haloarculaceae</taxon>
        <taxon>Halosimplex</taxon>
    </lineage>
</organism>
<dbReference type="InterPro" id="IPR011050">
    <property type="entry name" value="Pectin_lyase_fold/virulence"/>
</dbReference>
<protein>
    <submittedName>
        <fullName evidence="3">Right-handed parallel beta-helix repeat-containing protein</fullName>
    </submittedName>
</protein>
<dbReference type="Proteomes" id="UP001596432">
    <property type="component" value="Unassembled WGS sequence"/>
</dbReference>
<dbReference type="PROSITE" id="PS51318">
    <property type="entry name" value="TAT"/>
    <property type="match status" value="1"/>
</dbReference>
<dbReference type="SUPFAM" id="SSF51126">
    <property type="entry name" value="Pectin lyase-like"/>
    <property type="match status" value="1"/>
</dbReference>
<gene>
    <name evidence="3" type="ORF">ACFQMA_01110</name>
</gene>
<dbReference type="Gene3D" id="2.160.20.10">
    <property type="entry name" value="Single-stranded right-handed beta-helix, Pectin lyase-like"/>
    <property type="match status" value="1"/>
</dbReference>
<comment type="caution">
    <text evidence="3">The sequence shown here is derived from an EMBL/GenBank/DDBJ whole genome shotgun (WGS) entry which is preliminary data.</text>
</comment>
<dbReference type="EMBL" id="JBHTAS010000001">
    <property type="protein sequence ID" value="MFC7138435.1"/>
    <property type="molecule type" value="Genomic_DNA"/>
</dbReference>
<feature type="region of interest" description="Disordered" evidence="1">
    <location>
        <begin position="1"/>
        <end position="37"/>
    </location>
</feature>
<name>A0ABD5XTF9_9EURY</name>
<feature type="domain" description="Right handed beta helix" evidence="2">
    <location>
        <begin position="274"/>
        <end position="413"/>
    </location>
</feature>
<evidence type="ECO:0000313" key="3">
    <source>
        <dbReference type="EMBL" id="MFC7138435.1"/>
    </source>
</evidence>
<feature type="compositionally biased region" description="Basic and acidic residues" evidence="1">
    <location>
        <begin position="21"/>
        <end position="31"/>
    </location>
</feature>
<dbReference type="RefSeq" id="WP_274324062.1">
    <property type="nucleotide sequence ID" value="NZ_CP118158.1"/>
</dbReference>
<dbReference type="InterPro" id="IPR039448">
    <property type="entry name" value="Beta_helix"/>
</dbReference>
<dbReference type="AlphaFoldDB" id="A0ABD5XTF9"/>
<dbReference type="InterPro" id="IPR006311">
    <property type="entry name" value="TAT_signal"/>
</dbReference>